<name>A0A8S9SBZ4_BRACR</name>
<evidence type="ECO:0000256" key="1">
    <source>
        <dbReference type="SAM" id="MobiDB-lite"/>
    </source>
</evidence>
<dbReference type="Proteomes" id="UP000712600">
    <property type="component" value="Unassembled WGS sequence"/>
</dbReference>
<feature type="compositionally biased region" description="Basic and acidic residues" evidence="1">
    <location>
        <begin position="1"/>
        <end position="10"/>
    </location>
</feature>
<feature type="region of interest" description="Disordered" evidence="1">
    <location>
        <begin position="1"/>
        <end position="20"/>
    </location>
</feature>
<gene>
    <name evidence="2" type="ORF">F2Q69_00036878</name>
</gene>
<dbReference type="AlphaFoldDB" id="A0A8S9SBZ4"/>
<reference evidence="2" key="1">
    <citation type="submission" date="2019-12" db="EMBL/GenBank/DDBJ databases">
        <title>Genome sequencing and annotation of Brassica cretica.</title>
        <authorList>
            <person name="Studholme D.J."/>
            <person name="Sarris P."/>
        </authorList>
    </citation>
    <scope>NUCLEOTIDE SEQUENCE</scope>
    <source>
        <strain evidence="2">PFS-109/04</strain>
        <tissue evidence="2">Leaf</tissue>
    </source>
</reference>
<comment type="caution">
    <text evidence="2">The sequence shown here is derived from an EMBL/GenBank/DDBJ whole genome shotgun (WGS) entry which is preliminary data.</text>
</comment>
<evidence type="ECO:0000313" key="2">
    <source>
        <dbReference type="EMBL" id="KAF3598249.1"/>
    </source>
</evidence>
<evidence type="ECO:0000313" key="3">
    <source>
        <dbReference type="Proteomes" id="UP000712600"/>
    </source>
</evidence>
<organism evidence="2 3">
    <name type="scientific">Brassica cretica</name>
    <name type="common">Mustard</name>
    <dbReference type="NCBI Taxonomy" id="69181"/>
    <lineage>
        <taxon>Eukaryota</taxon>
        <taxon>Viridiplantae</taxon>
        <taxon>Streptophyta</taxon>
        <taxon>Embryophyta</taxon>
        <taxon>Tracheophyta</taxon>
        <taxon>Spermatophyta</taxon>
        <taxon>Magnoliopsida</taxon>
        <taxon>eudicotyledons</taxon>
        <taxon>Gunneridae</taxon>
        <taxon>Pentapetalae</taxon>
        <taxon>rosids</taxon>
        <taxon>malvids</taxon>
        <taxon>Brassicales</taxon>
        <taxon>Brassicaceae</taxon>
        <taxon>Brassiceae</taxon>
        <taxon>Brassica</taxon>
    </lineage>
</organism>
<protein>
    <submittedName>
        <fullName evidence="2">Uncharacterized protein</fullName>
    </submittedName>
</protein>
<proteinExistence type="predicted"/>
<accession>A0A8S9SBZ4</accession>
<dbReference type="EMBL" id="QGKX02000004">
    <property type="protein sequence ID" value="KAF3598249.1"/>
    <property type="molecule type" value="Genomic_DNA"/>
</dbReference>
<sequence length="136" mass="15066">MSGNVKEKVTVRNNAGKKTPAVTSPMANAYANATALEKIEYLAATSRHRTCNETISRFLFFIKGNDKSYQTLQARSLRSDRASTRLGRYLATENAHSLVATQRPSTHTARSLRSDRARTQLGRYVGAEHAHRSVAT</sequence>